<accession>A0A8C4QBE8</accession>
<organism evidence="4 5">
    <name type="scientific">Eptatretus burgeri</name>
    <name type="common">Inshore hagfish</name>
    <dbReference type="NCBI Taxonomy" id="7764"/>
    <lineage>
        <taxon>Eukaryota</taxon>
        <taxon>Metazoa</taxon>
        <taxon>Chordata</taxon>
        <taxon>Craniata</taxon>
        <taxon>Vertebrata</taxon>
        <taxon>Cyclostomata</taxon>
        <taxon>Myxini</taxon>
        <taxon>Myxiniformes</taxon>
        <taxon>Myxinidae</taxon>
        <taxon>Eptatretinae</taxon>
        <taxon>Eptatretus</taxon>
    </lineage>
</organism>
<dbReference type="Ensembl" id="ENSEBUT00000013514.1">
    <property type="protein sequence ID" value="ENSEBUP00000012938.1"/>
    <property type="gene ID" value="ENSEBUG00000008201.1"/>
</dbReference>
<evidence type="ECO:0000313" key="5">
    <source>
        <dbReference type="Proteomes" id="UP000694388"/>
    </source>
</evidence>
<dbReference type="InterPro" id="IPR025946">
    <property type="entry name" value="CABIT_dom"/>
</dbReference>
<feature type="compositionally biased region" description="Basic and acidic residues" evidence="2">
    <location>
        <begin position="565"/>
        <end position="575"/>
    </location>
</feature>
<proteinExistence type="inferred from homology"/>
<dbReference type="Pfam" id="PF12736">
    <property type="entry name" value="CABIT"/>
    <property type="match status" value="2"/>
</dbReference>
<sequence length="640" mass="71598">MAQDDDESVPLEQFITFLVKDTLPRTIEIVQGLYGDEMSSLSTGQTITITNVKLHHVIGMLKHPQGGMELTVQIPTDYAGSFYIVPETEGFATAGDLAENLMLGCFPGLQSTFINHKAIVLPGGQTIPKLSQLVPSAVLHKEGEQEMLEILLLQDSLISERILLPFDCCGGFVEVIDKNALPLTDVLDSRLLQKRQRCVCLAPNKDNTSIPGLPQNFNGHLILQAIYTVQGFHTDGKEMLEFLSSTDVEVADVTRVGKTQLSRPVVTLGEIHSQTDIQFPLQVEVCESDRFNLALHGGFVSFENGSHLVLHKSTMVKKFVLTKNHGIDSQPPQHFLIGEQYMGRFFRIARKLSTIHECRAFNVTNFVATKSFDSCDRTTICIDVGDLYEVKTYNITYNNGVEIIKAIRKNDNTSVWLDCNASGDFVEVLMDKEPMSISDLTKTSNFPLEVKCEEWGHTAPLKWIKGTLTIECSIMDRCLVATLPTTIKDRGSFEIPVDRFYLTVRMLETVVCEAPTSIPCSEETIKPLNQESYLRIKAFESTSKQVAPKRPPKGIKPQRDSTLVKQRENPKENKQDACVNDVLGKIQQDKESLDSPKPFPRGRSLLPPPCTSSQVSRTQPDDEDDYEVVEDFYNLLPRSH</sequence>
<comment type="similarity">
    <text evidence="1">Belongs to the themis family.</text>
</comment>
<dbReference type="Proteomes" id="UP000694388">
    <property type="component" value="Unplaced"/>
</dbReference>
<evidence type="ECO:0000259" key="3">
    <source>
        <dbReference type="Pfam" id="PF12736"/>
    </source>
</evidence>
<keyword evidence="5" id="KW-1185">Reference proteome</keyword>
<feature type="domain" description="CABIT" evidence="3">
    <location>
        <begin position="279"/>
        <end position="481"/>
    </location>
</feature>
<dbReference type="GeneTree" id="ENSGT00530000063770"/>
<dbReference type="GO" id="GO:0005737">
    <property type="term" value="C:cytoplasm"/>
    <property type="evidence" value="ECO:0007669"/>
    <property type="project" value="TreeGrafter"/>
</dbReference>
<dbReference type="InterPro" id="IPR039671">
    <property type="entry name" value="THEMIS"/>
</dbReference>
<dbReference type="PANTHER" id="PTHR15215:SF0">
    <property type="match status" value="1"/>
</dbReference>
<dbReference type="OMA" id="RPEYEVQ"/>
<feature type="domain" description="CABIT" evidence="3">
    <location>
        <begin position="23"/>
        <end position="259"/>
    </location>
</feature>
<name>A0A8C4QBE8_EPTBU</name>
<dbReference type="AlphaFoldDB" id="A0A8C4QBE8"/>
<protein>
    <recommendedName>
        <fullName evidence="3">CABIT domain-containing protein</fullName>
    </recommendedName>
</protein>
<evidence type="ECO:0000256" key="2">
    <source>
        <dbReference type="SAM" id="MobiDB-lite"/>
    </source>
</evidence>
<dbReference type="GO" id="GO:0050852">
    <property type="term" value="P:T cell receptor signaling pathway"/>
    <property type="evidence" value="ECO:0007669"/>
    <property type="project" value="TreeGrafter"/>
</dbReference>
<evidence type="ECO:0000313" key="4">
    <source>
        <dbReference type="Ensembl" id="ENSEBUP00000012938.1"/>
    </source>
</evidence>
<evidence type="ECO:0000256" key="1">
    <source>
        <dbReference type="ARBA" id="ARBA00006414"/>
    </source>
</evidence>
<reference evidence="4" key="1">
    <citation type="submission" date="2025-08" db="UniProtKB">
        <authorList>
            <consortium name="Ensembl"/>
        </authorList>
    </citation>
    <scope>IDENTIFICATION</scope>
</reference>
<feature type="region of interest" description="Disordered" evidence="2">
    <location>
        <begin position="542"/>
        <end position="626"/>
    </location>
</feature>
<reference evidence="4" key="2">
    <citation type="submission" date="2025-09" db="UniProtKB">
        <authorList>
            <consortium name="Ensembl"/>
        </authorList>
    </citation>
    <scope>IDENTIFICATION</scope>
</reference>
<dbReference type="GO" id="GO:0005634">
    <property type="term" value="C:nucleus"/>
    <property type="evidence" value="ECO:0007669"/>
    <property type="project" value="TreeGrafter"/>
</dbReference>
<dbReference type="PANTHER" id="PTHR15215">
    <property type="entry name" value="CABIT DOMAIN-CONTAINING PROTEIN"/>
    <property type="match status" value="1"/>
</dbReference>